<keyword evidence="2 3" id="KW-0808">Transferase</keyword>
<organism evidence="5 6">
    <name type="scientific">Pleurodeles waltl</name>
    <name type="common">Iberian ribbed newt</name>
    <dbReference type="NCBI Taxonomy" id="8319"/>
    <lineage>
        <taxon>Eukaryota</taxon>
        <taxon>Metazoa</taxon>
        <taxon>Chordata</taxon>
        <taxon>Craniata</taxon>
        <taxon>Vertebrata</taxon>
        <taxon>Euteleostomi</taxon>
        <taxon>Amphibia</taxon>
        <taxon>Batrachia</taxon>
        <taxon>Caudata</taxon>
        <taxon>Salamandroidea</taxon>
        <taxon>Salamandridae</taxon>
        <taxon>Pleurodelinae</taxon>
        <taxon>Pleurodeles</taxon>
    </lineage>
</organism>
<feature type="domain" description="Sulfotransferase" evidence="4">
    <location>
        <begin position="44"/>
        <end position="277"/>
    </location>
</feature>
<dbReference type="SUPFAM" id="SSF52540">
    <property type="entry name" value="P-loop containing nucleoside triphosphate hydrolases"/>
    <property type="match status" value="1"/>
</dbReference>
<dbReference type="Pfam" id="PF00685">
    <property type="entry name" value="Sulfotransfer_1"/>
    <property type="match status" value="1"/>
</dbReference>
<dbReference type="Proteomes" id="UP001066276">
    <property type="component" value="Chromosome 1_2"/>
</dbReference>
<dbReference type="EC" id="2.8.2.-" evidence="3"/>
<evidence type="ECO:0000256" key="1">
    <source>
        <dbReference type="ARBA" id="ARBA00005771"/>
    </source>
</evidence>
<gene>
    <name evidence="5" type="ORF">NDU88_001781</name>
</gene>
<dbReference type="InterPro" id="IPR000863">
    <property type="entry name" value="Sulfotransferase_dom"/>
</dbReference>
<evidence type="ECO:0000256" key="2">
    <source>
        <dbReference type="ARBA" id="ARBA00022679"/>
    </source>
</evidence>
<proteinExistence type="inferred from homology"/>
<dbReference type="Gene3D" id="3.40.50.300">
    <property type="entry name" value="P-loop containing nucleotide triphosphate hydrolases"/>
    <property type="match status" value="1"/>
</dbReference>
<evidence type="ECO:0000259" key="4">
    <source>
        <dbReference type="Pfam" id="PF00685"/>
    </source>
</evidence>
<dbReference type="EMBL" id="JANPWB010000002">
    <property type="protein sequence ID" value="KAJ1206376.1"/>
    <property type="molecule type" value="Genomic_DNA"/>
</dbReference>
<accession>A0AAV7W085</accession>
<dbReference type="PANTHER" id="PTHR11783">
    <property type="entry name" value="SULFOTRANSFERASE SULT"/>
    <property type="match status" value="1"/>
</dbReference>
<dbReference type="GO" id="GO:0008146">
    <property type="term" value="F:sulfotransferase activity"/>
    <property type="evidence" value="ECO:0007669"/>
    <property type="project" value="InterPro"/>
</dbReference>
<dbReference type="AlphaFoldDB" id="A0AAV7W085"/>
<keyword evidence="6" id="KW-1185">Reference proteome</keyword>
<protein>
    <recommendedName>
        <fullName evidence="3">Sulfotransferase</fullName>
        <ecNumber evidence="3">2.8.2.-</ecNumber>
    </recommendedName>
</protein>
<sequence length="291" mass="33928">MGDTAHRKASSQEWLFKYRGISYPKMRCSLDTFEALQDFVARRDDMMLVSYPKCGTNWCLQILNDLAATVSASEEMKRNFDILEFGAADKYKKMETLPSPRVYATHLHHDNLPKDVIQNGTKKLVIFRNPKDTAVSLFHFHSKNPAVHTYNDWDEYFSEFISGNVVWGSYFDHAVIWNKHIEDENVMIITYEDLKENLAGGVQKIAEFFGLSLTEEQIRLIAERATFDRMKERSLETHGGFGQILFRKGDVGDWKNYFSEAQNREMDAKFEECLARTKLGKMMMYDMHCKY</sequence>
<evidence type="ECO:0000313" key="6">
    <source>
        <dbReference type="Proteomes" id="UP001066276"/>
    </source>
</evidence>
<dbReference type="InterPro" id="IPR027417">
    <property type="entry name" value="P-loop_NTPase"/>
</dbReference>
<evidence type="ECO:0000313" key="5">
    <source>
        <dbReference type="EMBL" id="KAJ1206376.1"/>
    </source>
</evidence>
<name>A0AAV7W085_PLEWA</name>
<reference evidence="5" key="1">
    <citation type="journal article" date="2022" name="bioRxiv">
        <title>Sequencing and chromosome-scale assembly of the giantPleurodeles waltlgenome.</title>
        <authorList>
            <person name="Brown T."/>
            <person name="Elewa A."/>
            <person name="Iarovenko S."/>
            <person name="Subramanian E."/>
            <person name="Araus A.J."/>
            <person name="Petzold A."/>
            <person name="Susuki M."/>
            <person name="Suzuki K.-i.T."/>
            <person name="Hayashi T."/>
            <person name="Toyoda A."/>
            <person name="Oliveira C."/>
            <person name="Osipova E."/>
            <person name="Leigh N.D."/>
            <person name="Simon A."/>
            <person name="Yun M.H."/>
        </authorList>
    </citation>
    <scope>NUCLEOTIDE SEQUENCE</scope>
    <source>
        <strain evidence="5">20211129_DDA</strain>
        <tissue evidence="5">Liver</tissue>
    </source>
</reference>
<comment type="caution">
    <text evidence="5">The sequence shown here is derived from an EMBL/GenBank/DDBJ whole genome shotgun (WGS) entry which is preliminary data.</text>
</comment>
<evidence type="ECO:0000256" key="3">
    <source>
        <dbReference type="RuleBase" id="RU361155"/>
    </source>
</evidence>
<comment type="similarity">
    <text evidence="1 3">Belongs to the sulfotransferase 1 family.</text>
</comment>